<name>A0A223KNS8_9BACI</name>
<dbReference type="EMBL" id="CP018866">
    <property type="protein sequence ID" value="AST91057.1"/>
    <property type="molecule type" value="Genomic_DNA"/>
</dbReference>
<dbReference type="Gene3D" id="1.20.1250.20">
    <property type="entry name" value="MFS general substrate transporter like domains"/>
    <property type="match status" value="1"/>
</dbReference>
<dbReference type="PROSITE" id="PS50850">
    <property type="entry name" value="MFS"/>
    <property type="match status" value="1"/>
</dbReference>
<dbReference type="SUPFAM" id="SSF103473">
    <property type="entry name" value="MFS general substrate transporter"/>
    <property type="match status" value="1"/>
</dbReference>
<evidence type="ECO:0000313" key="10">
    <source>
        <dbReference type="Proteomes" id="UP000215224"/>
    </source>
</evidence>
<feature type="transmembrane region" description="Helical" evidence="7">
    <location>
        <begin position="135"/>
        <end position="157"/>
    </location>
</feature>
<feature type="transmembrane region" description="Helical" evidence="7">
    <location>
        <begin position="12"/>
        <end position="29"/>
    </location>
</feature>
<proteinExistence type="predicted"/>
<evidence type="ECO:0000256" key="4">
    <source>
        <dbReference type="ARBA" id="ARBA00022692"/>
    </source>
</evidence>
<evidence type="ECO:0000256" key="2">
    <source>
        <dbReference type="ARBA" id="ARBA00022448"/>
    </source>
</evidence>
<organism evidence="9 10">
    <name type="scientific">Sutcliffiella cohnii</name>
    <dbReference type="NCBI Taxonomy" id="33932"/>
    <lineage>
        <taxon>Bacteria</taxon>
        <taxon>Bacillati</taxon>
        <taxon>Bacillota</taxon>
        <taxon>Bacilli</taxon>
        <taxon>Bacillales</taxon>
        <taxon>Bacillaceae</taxon>
        <taxon>Sutcliffiella</taxon>
    </lineage>
</organism>
<comment type="subcellular location">
    <subcellularLocation>
        <location evidence="1">Cell membrane</location>
        <topology evidence="1">Multi-pass membrane protein</topology>
    </subcellularLocation>
</comment>
<evidence type="ECO:0000259" key="8">
    <source>
        <dbReference type="PROSITE" id="PS50850"/>
    </source>
</evidence>
<dbReference type="PANTHER" id="PTHR23517:SF10">
    <property type="entry name" value="MAJOR FACILITATOR SUPERFAMILY (MFS) PROFILE DOMAIN-CONTAINING PROTEIN"/>
    <property type="match status" value="1"/>
</dbReference>
<feature type="transmembrane region" description="Helical" evidence="7">
    <location>
        <begin position="303"/>
        <end position="327"/>
    </location>
</feature>
<evidence type="ECO:0000256" key="1">
    <source>
        <dbReference type="ARBA" id="ARBA00004651"/>
    </source>
</evidence>
<evidence type="ECO:0000256" key="3">
    <source>
        <dbReference type="ARBA" id="ARBA00022475"/>
    </source>
</evidence>
<dbReference type="RefSeq" id="WP_066411254.1">
    <property type="nucleotide sequence ID" value="NZ_CP018866.1"/>
</dbReference>
<evidence type="ECO:0000256" key="5">
    <source>
        <dbReference type="ARBA" id="ARBA00022989"/>
    </source>
</evidence>
<keyword evidence="10" id="KW-1185">Reference proteome</keyword>
<dbReference type="Pfam" id="PF07690">
    <property type="entry name" value="MFS_1"/>
    <property type="match status" value="1"/>
</dbReference>
<feature type="transmembrane region" description="Helical" evidence="7">
    <location>
        <begin position="279"/>
        <end position="297"/>
    </location>
</feature>
<feature type="transmembrane region" description="Helical" evidence="7">
    <location>
        <begin position="252"/>
        <end position="272"/>
    </location>
</feature>
<keyword evidence="3" id="KW-1003">Cell membrane</keyword>
<dbReference type="KEGG" id="bcoh:BC6307_07070"/>
<dbReference type="GO" id="GO:0005886">
    <property type="term" value="C:plasma membrane"/>
    <property type="evidence" value="ECO:0007669"/>
    <property type="project" value="UniProtKB-SubCell"/>
</dbReference>
<feature type="transmembrane region" description="Helical" evidence="7">
    <location>
        <begin position="370"/>
        <end position="389"/>
    </location>
</feature>
<feature type="transmembrane region" description="Helical" evidence="7">
    <location>
        <begin position="163"/>
        <end position="183"/>
    </location>
</feature>
<feature type="domain" description="Major facilitator superfamily (MFS) profile" evidence="8">
    <location>
        <begin position="10"/>
        <end position="393"/>
    </location>
</feature>
<dbReference type="STRING" id="1314751.GCA_001591425_00355"/>
<gene>
    <name evidence="9" type="ORF">BC6307_07070</name>
</gene>
<evidence type="ECO:0000256" key="7">
    <source>
        <dbReference type="SAM" id="Phobius"/>
    </source>
</evidence>
<protein>
    <recommendedName>
        <fullName evidence="8">Major facilitator superfamily (MFS) profile domain-containing protein</fullName>
    </recommendedName>
</protein>
<feature type="transmembrane region" description="Helical" evidence="7">
    <location>
        <begin position="49"/>
        <end position="69"/>
    </location>
</feature>
<dbReference type="InterPro" id="IPR020846">
    <property type="entry name" value="MFS_dom"/>
</dbReference>
<dbReference type="CDD" id="cd17329">
    <property type="entry name" value="MFS_MdtH_MDR_like"/>
    <property type="match status" value="1"/>
</dbReference>
<accession>A0A223KNS8</accession>
<dbReference type="Proteomes" id="UP000215224">
    <property type="component" value="Chromosome"/>
</dbReference>
<keyword evidence="4 7" id="KW-0812">Transmembrane</keyword>
<keyword evidence="5 7" id="KW-1133">Transmembrane helix</keyword>
<keyword evidence="2" id="KW-0813">Transport</keyword>
<dbReference type="PANTHER" id="PTHR23517">
    <property type="entry name" value="RESISTANCE PROTEIN MDTM, PUTATIVE-RELATED-RELATED"/>
    <property type="match status" value="1"/>
</dbReference>
<evidence type="ECO:0000313" key="9">
    <source>
        <dbReference type="EMBL" id="AST91057.1"/>
    </source>
</evidence>
<feature type="transmembrane region" description="Helical" evidence="7">
    <location>
        <begin position="212"/>
        <end position="232"/>
    </location>
</feature>
<sequence>MKLWRSYPRNLKVLMIAMLINSTGMAFLWPLHTIYITQGMNRSLTDAGFVLMVHSAAEIVGSFLGGYLYDRLRGKITLLYGGIASTLMLLVISVGLSWPAYIFAMILLGVGIGTIFPAIYALAGSVWVEGGRRSYNLIYLILNIGVAIGTALGGIVAQFSFRYVFWANASSYVIFLLVVWFLLQEPKQQVQQSEKPSRTLNRSVRFSKSPGFVSFLVLCLGFMFCWITYIQWQTTISSVMLQFGYSLSSYSLLWTVNGLLIILLQPIIQWFMQRRNIGWGWQLEAGVVLYMITFLLLSQSQQYSAFLIGMMIMTIGEILIFPLVPAIADHLAPNGRKGIYQGIVNGAANVGRTIGPLFGGLLIDFFLPKVFLYSCVGVCGCALICFISYQRLQYTKSNMELVKVSK</sequence>
<dbReference type="InterPro" id="IPR050171">
    <property type="entry name" value="MFS_Transporters"/>
</dbReference>
<feature type="transmembrane region" description="Helical" evidence="7">
    <location>
        <begin position="76"/>
        <end position="96"/>
    </location>
</feature>
<dbReference type="InterPro" id="IPR011701">
    <property type="entry name" value="MFS"/>
</dbReference>
<dbReference type="AlphaFoldDB" id="A0A223KNS8"/>
<keyword evidence="6 7" id="KW-0472">Membrane</keyword>
<dbReference type="GO" id="GO:0022857">
    <property type="term" value="F:transmembrane transporter activity"/>
    <property type="evidence" value="ECO:0007669"/>
    <property type="project" value="InterPro"/>
</dbReference>
<reference evidence="9 10" key="1">
    <citation type="submission" date="2016-12" db="EMBL/GenBank/DDBJ databases">
        <title>The whole genome sequencing and assembly of Bacillus cohnii DSM 6307T strain.</title>
        <authorList>
            <person name="Lee Y.-J."/>
            <person name="Yi H."/>
            <person name="Bahn Y.-S."/>
            <person name="Kim J.F."/>
            <person name="Lee D.-W."/>
        </authorList>
    </citation>
    <scope>NUCLEOTIDE SEQUENCE [LARGE SCALE GENOMIC DNA]</scope>
    <source>
        <strain evidence="9 10">DSM 6307</strain>
    </source>
</reference>
<evidence type="ECO:0000256" key="6">
    <source>
        <dbReference type="ARBA" id="ARBA00023136"/>
    </source>
</evidence>
<feature type="transmembrane region" description="Helical" evidence="7">
    <location>
        <begin position="102"/>
        <end position="123"/>
    </location>
</feature>
<dbReference type="InterPro" id="IPR036259">
    <property type="entry name" value="MFS_trans_sf"/>
</dbReference>